<evidence type="ECO:0000313" key="4">
    <source>
        <dbReference type="Proteomes" id="UP001549184"/>
    </source>
</evidence>
<keyword evidence="2" id="KW-1133">Transmembrane helix</keyword>
<comment type="caution">
    <text evidence="3">The sequence shown here is derived from an EMBL/GenBank/DDBJ whole genome shotgun (WGS) entry which is preliminary data.</text>
</comment>
<evidence type="ECO:0008006" key="5">
    <source>
        <dbReference type="Google" id="ProtNLM"/>
    </source>
</evidence>
<protein>
    <recommendedName>
        <fullName evidence="5">Cytochrome oxidase complex assembly protein 1</fullName>
    </recommendedName>
</protein>
<feature type="region of interest" description="Disordered" evidence="1">
    <location>
        <begin position="1"/>
        <end position="20"/>
    </location>
</feature>
<dbReference type="Proteomes" id="UP001549184">
    <property type="component" value="Unassembled WGS sequence"/>
</dbReference>
<proteinExistence type="predicted"/>
<sequence>MHGPAPFPQPPPIPQRTPPLPTRKRRLPLWAGILIGVMVTLALLIGAGMYLIYHFGWKAFSEQATTAMNEQPIIQRCIGTIESASLDFVGTNNDPRENSFAFRIKGHSGSGVVTAVFTTVDADNEQIDEGELKMDDGRVFTLKAANDEEDEDTTNVETGCPGR</sequence>
<keyword evidence="4" id="KW-1185">Reference proteome</keyword>
<reference evidence="3 4" key="1">
    <citation type="submission" date="2024-06" db="EMBL/GenBank/DDBJ databases">
        <title>Sorghum-associated microbial communities from plants grown in Nebraska, USA.</title>
        <authorList>
            <person name="Schachtman D."/>
        </authorList>
    </citation>
    <scope>NUCLEOTIDE SEQUENCE [LARGE SCALE GENOMIC DNA]</scope>
    <source>
        <strain evidence="3 4">1073</strain>
    </source>
</reference>
<gene>
    <name evidence="3" type="ORF">ABIC75_000856</name>
</gene>
<accession>A0ABV2JTJ4</accession>
<evidence type="ECO:0000256" key="2">
    <source>
        <dbReference type="SAM" id="Phobius"/>
    </source>
</evidence>
<evidence type="ECO:0000256" key="1">
    <source>
        <dbReference type="SAM" id="MobiDB-lite"/>
    </source>
</evidence>
<dbReference type="EMBL" id="JBEPMU010000001">
    <property type="protein sequence ID" value="MET3651154.1"/>
    <property type="molecule type" value="Genomic_DNA"/>
</dbReference>
<name>A0ABV2JTJ4_9GAMM</name>
<evidence type="ECO:0000313" key="3">
    <source>
        <dbReference type="EMBL" id="MET3651154.1"/>
    </source>
</evidence>
<keyword evidence="2" id="KW-0812">Transmembrane</keyword>
<keyword evidence="2" id="KW-0472">Membrane</keyword>
<dbReference type="RefSeq" id="WP_354012610.1">
    <property type="nucleotide sequence ID" value="NZ_JBEPMU010000001.1"/>
</dbReference>
<organism evidence="3 4">
    <name type="scientific">Dyella japonica</name>
    <dbReference type="NCBI Taxonomy" id="231455"/>
    <lineage>
        <taxon>Bacteria</taxon>
        <taxon>Pseudomonadati</taxon>
        <taxon>Pseudomonadota</taxon>
        <taxon>Gammaproteobacteria</taxon>
        <taxon>Lysobacterales</taxon>
        <taxon>Rhodanobacteraceae</taxon>
        <taxon>Dyella</taxon>
    </lineage>
</organism>
<feature type="transmembrane region" description="Helical" evidence="2">
    <location>
        <begin position="29"/>
        <end position="53"/>
    </location>
</feature>